<dbReference type="SUPFAM" id="SSF48371">
    <property type="entry name" value="ARM repeat"/>
    <property type="match status" value="1"/>
</dbReference>
<evidence type="ECO:0000313" key="2">
    <source>
        <dbReference type="Proteomes" id="UP000267027"/>
    </source>
</evidence>
<organism evidence="3">
    <name type="scientific">Angiostrongylus costaricensis</name>
    <name type="common">Nematode worm</name>
    <dbReference type="NCBI Taxonomy" id="334426"/>
    <lineage>
        <taxon>Eukaryota</taxon>
        <taxon>Metazoa</taxon>
        <taxon>Ecdysozoa</taxon>
        <taxon>Nematoda</taxon>
        <taxon>Chromadorea</taxon>
        <taxon>Rhabditida</taxon>
        <taxon>Rhabditina</taxon>
        <taxon>Rhabditomorpha</taxon>
        <taxon>Strongyloidea</taxon>
        <taxon>Metastrongylidae</taxon>
        <taxon>Angiostrongylus</taxon>
    </lineage>
</organism>
<dbReference type="AlphaFoldDB" id="A0A0R3PEM5"/>
<dbReference type="Proteomes" id="UP000267027">
    <property type="component" value="Unassembled WGS sequence"/>
</dbReference>
<dbReference type="InterPro" id="IPR011989">
    <property type="entry name" value="ARM-like"/>
</dbReference>
<dbReference type="WBParaSite" id="ACOC_0000254101-mRNA-1">
    <property type="protein sequence ID" value="ACOC_0000254101-mRNA-1"/>
    <property type="gene ID" value="ACOC_0000254101"/>
</dbReference>
<evidence type="ECO:0000313" key="3">
    <source>
        <dbReference type="WBParaSite" id="ACOC_0000254101-mRNA-1"/>
    </source>
</evidence>
<proteinExistence type="predicted"/>
<reference evidence="3" key="1">
    <citation type="submission" date="2017-02" db="UniProtKB">
        <authorList>
            <consortium name="WormBaseParasite"/>
        </authorList>
    </citation>
    <scope>IDENTIFICATION</scope>
</reference>
<accession>A0A0R3PEM5</accession>
<dbReference type="InterPro" id="IPR016024">
    <property type="entry name" value="ARM-type_fold"/>
</dbReference>
<name>A0A0R3PEM5_ANGCS</name>
<dbReference type="Gene3D" id="1.25.10.10">
    <property type="entry name" value="Leucine-rich Repeat Variant"/>
    <property type="match status" value="1"/>
</dbReference>
<dbReference type="EMBL" id="UYYA01000529">
    <property type="protein sequence ID" value="VDM54127.1"/>
    <property type="molecule type" value="Genomic_DNA"/>
</dbReference>
<dbReference type="OrthoDB" id="29145at2759"/>
<keyword evidence="2" id="KW-1185">Reference proteome</keyword>
<gene>
    <name evidence="1" type="ORF">ACOC_LOCUS2542</name>
</gene>
<reference evidence="1 2" key="2">
    <citation type="submission" date="2018-11" db="EMBL/GenBank/DDBJ databases">
        <authorList>
            <consortium name="Pathogen Informatics"/>
        </authorList>
    </citation>
    <scope>NUCLEOTIDE SEQUENCE [LARGE SCALE GENOMIC DNA]</scope>
    <source>
        <strain evidence="1 2">Costa Rica</strain>
    </source>
</reference>
<sequence length="196" mass="21803">MMDCFSLLSAVNSARTLLQALSMNTSSFNTPSNEPTLDGEQQILLQLLEGNSTPDAKAASAVYFRRVFSSGLPRNTADPEKYTRLECMWTIVNLLTGANRDRIGLMIGSGVFFVLPNLLSTPDPRLTERTLNAMRLLLPLYPEHANCVKDTDMLDLIKPSLLENDAHLQELKDEIQTFIDARVVPVLSRCTIAFVD</sequence>
<evidence type="ECO:0000313" key="1">
    <source>
        <dbReference type="EMBL" id="VDM54127.1"/>
    </source>
</evidence>
<protein>
    <submittedName>
        <fullName evidence="3">DUF3453 domain-containing protein</fullName>
    </submittedName>
</protein>